<evidence type="ECO:0000313" key="2">
    <source>
        <dbReference type="Proteomes" id="UP000265520"/>
    </source>
</evidence>
<dbReference type="EMBL" id="LXQA011046543">
    <property type="protein sequence ID" value="MCI82561.1"/>
    <property type="molecule type" value="Genomic_DNA"/>
</dbReference>
<sequence length="43" mass="4707">EHSVLRVFRQMAPAAVLGGHQMSPGEVVANCRQLMADFLLLGR</sequence>
<proteinExistence type="predicted"/>
<accession>A0A392V6I1</accession>
<organism evidence="1 2">
    <name type="scientific">Trifolium medium</name>
    <dbReference type="NCBI Taxonomy" id="97028"/>
    <lineage>
        <taxon>Eukaryota</taxon>
        <taxon>Viridiplantae</taxon>
        <taxon>Streptophyta</taxon>
        <taxon>Embryophyta</taxon>
        <taxon>Tracheophyta</taxon>
        <taxon>Spermatophyta</taxon>
        <taxon>Magnoliopsida</taxon>
        <taxon>eudicotyledons</taxon>
        <taxon>Gunneridae</taxon>
        <taxon>Pentapetalae</taxon>
        <taxon>rosids</taxon>
        <taxon>fabids</taxon>
        <taxon>Fabales</taxon>
        <taxon>Fabaceae</taxon>
        <taxon>Papilionoideae</taxon>
        <taxon>50 kb inversion clade</taxon>
        <taxon>NPAAA clade</taxon>
        <taxon>Hologalegina</taxon>
        <taxon>IRL clade</taxon>
        <taxon>Trifolieae</taxon>
        <taxon>Trifolium</taxon>
    </lineage>
</organism>
<dbReference type="AlphaFoldDB" id="A0A392V6I1"/>
<keyword evidence="2" id="KW-1185">Reference proteome</keyword>
<name>A0A392V6I1_9FABA</name>
<evidence type="ECO:0000313" key="1">
    <source>
        <dbReference type="EMBL" id="MCI82561.1"/>
    </source>
</evidence>
<comment type="caution">
    <text evidence="1">The sequence shown here is derived from an EMBL/GenBank/DDBJ whole genome shotgun (WGS) entry which is preliminary data.</text>
</comment>
<feature type="non-terminal residue" evidence="1">
    <location>
        <position position="1"/>
    </location>
</feature>
<reference evidence="1 2" key="1">
    <citation type="journal article" date="2018" name="Front. Plant Sci.">
        <title>Red Clover (Trifolium pratense) and Zigzag Clover (T. medium) - A Picture of Genomic Similarities and Differences.</title>
        <authorList>
            <person name="Dluhosova J."/>
            <person name="Istvanek J."/>
            <person name="Nedelnik J."/>
            <person name="Repkova J."/>
        </authorList>
    </citation>
    <scope>NUCLEOTIDE SEQUENCE [LARGE SCALE GENOMIC DNA]</scope>
    <source>
        <strain evidence="2">cv. 10/8</strain>
        <tissue evidence="1">Leaf</tissue>
    </source>
</reference>
<dbReference type="Proteomes" id="UP000265520">
    <property type="component" value="Unassembled WGS sequence"/>
</dbReference>
<protein>
    <submittedName>
        <fullName evidence="1">Uncharacterized protein</fullName>
    </submittedName>
</protein>